<evidence type="ECO:0000256" key="6">
    <source>
        <dbReference type="HAMAP-Rule" id="MF_00099"/>
    </source>
</evidence>
<dbReference type="GO" id="GO:0050568">
    <property type="term" value="F:protein-glutamine glutaminase activity"/>
    <property type="evidence" value="ECO:0007669"/>
    <property type="project" value="UniProtKB-UniRule"/>
</dbReference>
<dbReference type="GO" id="GO:0006935">
    <property type="term" value="P:chemotaxis"/>
    <property type="evidence" value="ECO:0007669"/>
    <property type="project" value="UniProtKB-UniRule"/>
</dbReference>
<dbReference type="GO" id="GO:0008984">
    <property type="term" value="F:protein-glutamate methylesterase activity"/>
    <property type="evidence" value="ECO:0007669"/>
    <property type="project" value="UniProtKB-UniRule"/>
</dbReference>
<dbReference type="Gene3D" id="3.40.50.180">
    <property type="entry name" value="Methylesterase CheB, C-terminal domain"/>
    <property type="match status" value="1"/>
</dbReference>
<dbReference type="KEGG" id="cst:CLOST_1715"/>
<dbReference type="PROSITE" id="PS50110">
    <property type="entry name" value="RESPONSE_REGULATORY"/>
    <property type="match status" value="1"/>
</dbReference>
<dbReference type="EC" id="3.1.1.61" evidence="6"/>
<evidence type="ECO:0000256" key="3">
    <source>
        <dbReference type="ARBA" id="ARBA00022801"/>
    </source>
</evidence>
<dbReference type="PIRSF" id="PIRSF000876">
    <property type="entry name" value="RR_chemtxs_CheB"/>
    <property type="match status" value="1"/>
</dbReference>
<protein>
    <recommendedName>
        <fullName evidence="6">Protein-glutamate methylesterase/protein-glutamine glutaminase</fullName>
        <ecNumber evidence="6">3.1.1.61</ecNumber>
        <ecNumber evidence="6">3.5.1.44</ecNumber>
    </recommendedName>
</protein>
<feature type="active site" evidence="6 7">
    <location>
        <position position="175"/>
    </location>
</feature>
<dbReference type="InterPro" id="IPR000673">
    <property type="entry name" value="Sig_transdc_resp-reg_Me-estase"/>
</dbReference>
<dbReference type="eggNOG" id="COG2201">
    <property type="taxonomic scope" value="Bacteria"/>
</dbReference>
<keyword evidence="3 6" id="KW-0378">Hydrolase</keyword>
<comment type="function">
    <text evidence="4">May play the central regulatory role in sporulation. It may be an element of the effector pathway responsible for the activation of sporulation genes in response to nutritional stress. Spo0A may act in concert with spo0H (a sigma factor) to control the expression of some genes that are critical to the sporulation process.</text>
</comment>
<dbReference type="SMART" id="SM00448">
    <property type="entry name" value="REC"/>
    <property type="match status" value="1"/>
</dbReference>
<dbReference type="InterPro" id="IPR011006">
    <property type="entry name" value="CheY-like_superfamily"/>
</dbReference>
<evidence type="ECO:0000256" key="2">
    <source>
        <dbReference type="ARBA" id="ARBA00022500"/>
    </source>
</evidence>
<name>E3PSI1_ACESD</name>
<dbReference type="PANTHER" id="PTHR42872">
    <property type="entry name" value="PROTEIN-GLUTAMATE METHYLESTERASE/PROTEIN-GLUTAMINE GLUTAMINASE"/>
    <property type="match status" value="1"/>
</dbReference>
<keyword evidence="12" id="KW-1185">Reference proteome</keyword>
<evidence type="ECO:0000256" key="5">
    <source>
        <dbReference type="ARBA" id="ARBA00048267"/>
    </source>
</evidence>
<keyword evidence="2 6" id="KW-0145">Chemotaxis</keyword>
<dbReference type="InterPro" id="IPR035909">
    <property type="entry name" value="CheB_C"/>
</dbReference>
<dbReference type="AlphaFoldDB" id="E3PSI1"/>
<comment type="function">
    <text evidence="6">Involved in chemotaxis. Part of a chemotaxis signal transduction system that modulates chemotaxis in response to various stimuli. Catalyzes the demethylation of specific methylglutamate residues introduced into the chemoreceptors (methyl-accepting chemotaxis proteins or MCP) by CheR. Also mediates the irreversible deamidation of specific glutamine residues to glutamic acid.</text>
</comment>
<dbReference type="CDD" id="cd17541">
    <property type="entry name" value="REC_CheB-like"/>
    <property type="match status" value="1"/>
</dbReference>
<keyword evidence="1 6" id="KW-0963">Cytoplasm</keyword>
<dbReference type="InterPro" id="IPR008248">
    <property type="entry name" value="CheB-like"/>
</dbReference>
<feature type="domain" description="Response regulatory" evidence="9">
    <location>
        <begin position="5"/>
        <end position="122"/>
    </location>
</feature>
<evidence type="ECO:0000313" key="12">
    <source>
        <dbReference type="Proteomes" id="UP000007041"/>
    </source>
</evidence>
<dbReference type="Pfam" id="PF00072">
    <property type="entry name" value="Response_reg"/>
    <property type="match status" value="1"/>
</dbReference>
<dbReference type="PANTHER" id="PTHR42872:SF6">
    <property type="entry name" value="PROTEIN-GLUTAMATE METHYLESTERASE_PROTEIN-GLUTAMINE GLUTAMINASE"/>
    <property type="match status" value="1"/>
</dbReference>
<dbReference type="Proteomes" id="UP000007041">
    <property type="component" value="Chromosome"/>
</dbReference>
<dbReference type="Pfam" id="PF01339">
    <property type="entry name" value="CheB_methylest"/>
    <property type="match status" value="1"/>
</dbReference>
<evidence type="ECO:0000256" key="7">
    <source>
        <dbReference type="PROSITE-ProRule" id="PRU00050"/>
    </source>
</evidence>
<feature type="modified residue" description="4-aspartylphosphate" evidence="6 8">
    <location>
        <position position="56"/>
    </location>
</feature>
<comment type="subcellular location">
    <subcellularLocation>
        <location evidence="6">Cytoplasm</location>
    </subcellularLocation>
</comment>
<dbReference type="GO" id="GO:0000156">
    <property type="term" value="F:phosphorelay response regulator activity"/>
    <property type="evidence" value="ECO:0007669"/>
    <property type="project" value="InterPro"/>
</dbReference>
<feature type="active site" evidence="6 7">
    <location>
        <position position="202"/>
    </location>
</feature>
<dbReference type="HOGENOM" id="CLU_000445_51_0_9"/>
<comment type="catalytic activity">
    <reaction evidence="6">
        <text>L-glutaminyl-[protein] + H2O = L-glutamyl-[protein] + NH4(+)</text>
        <dbReference type="Rhea" id="RHEA:16441"/>
        <dbReference type="Rhea" id="RHEA-COMP:10207"/>
        <dbReference type="Rhea" id="RHEA-COMP:10208"/>
        <dbReference type="ChEBI" id="CHEBI:15377"/>
        <dbReference type="ChEBI" id="CHEBI:28938"/>
        <dbReference type="ChEBI" id="CHEBI:29973"/>
        <dbReference type="ChEBI" id="CHEBI:30011"/>
        <dbReference type="EC" id="3.5.1.44"/>
    </reaction>
</comment>
<feature type="domain" description="CheB-type methylesterase" evidence="10">
    <location>
        <begin position="167"/>
        <end position="357"/>
    </location>
</feature>
<comment type="similarity">
    <text evidence="6">Belongs to the CheB family.</text>
</comment>
<accession>E3PSI1</accession>
<dbReference type="STRING" id="1511.CLOST_1715"/>
<dbReference type="PROSITE" id="PS50122">
    <property type="entry name" value="CHEB"/>
    <property type="match status" value="1"/>
</dbReference>
<organism evidence="11 12">
    <name type="scientific">Acetoanaerobium sticklandii (strain ATCC 12662 / DSM 519 / JCM 1433 / CCUG 9281 / NCIMB 10654 / HF)</name>
    <name type="common">Clostridium sticklandii</name>
    <dbReference type="NCBI Taxonomy" id="499177"/>
    <lineage>
        <taxon>Bacteria</taxon>
        <taxon>Bacillati</taxon>
        <taxon>Bacillota</taxon>
        <taxon>Clostridia</taxon>
        <taxon>Peptostreptococcales</taxon>
        <taxon>Filifactoraceae</taxon>
        <taxon>Acetoanaerobium</taxon>
    </lineage>
</organism>
<keyword evidence="6 8" id="KW-0597">Phosphoprotein</keyword>
<comment type="domain">
    <text evidence="6">Contains a C-terminal catalytic domain, and an N-terminal region which modulates catalytic activity.</text>
</comment>
<dbReference type="SUPFAM" id="SSF52738">
    <property type="entry name" value="Methylesterase CheB, C-terminal domain"/>
    <property type="match status" value="1"/>
</dbReference>
<evidence type="ECO:0000256" key="8">
    <source>
        <dbReference type="PROSITE-ProRule" id="PRU00169"/>
    </source>
</evidence>
<reference evidence="12" key="1">
    <citation type="journal article" date="2010" name="BMC Genomics">
        <title>Clostridium sticklandii, a specialist in amino acid degradation:revisiting its metabolism through its genome sequence.</title>
        <authorList>
            <person name="Fonknechten N."/>
            <person name="Chaussonnerie S."/>
            <person name="Tricot S."/>
            <person name="Lajus A."/>
            <person name="Andreesen J.R."/>
            <person name="Perchat N."/>
            <person name="Pelletier E."/>
            <person name="Gouyvenoux M."/>
            <person name="Barbe V."/>
            <person name="Salanoubat M."/>
            <person name="Le Paslier D."/>
            <person name="Weissenbach J."/>
            <person name="Cohen G.N."/>
            <person name="Kreimeyer A."/>
        </authorList>
    </citation>
    <scope>NUCLEOTIDE SEQUENCE [LARGE SCALE GENOMIC DNA]</scope>
    <source>
        <strain evidence="12">ATCC 12662 / DSM 519 / JCM 1433 / CCUG 9281 / NCIMB 10654 / HF</strain>
    </source>
</reference>
<dbReference type="SUPFAM" id="SSF52172">
    <property type="entry name" value="CheY-like"/>
    <property type="match status" value="1"/>
</dbReference>
<dbReference type="EMBL" id="FP565809">
    <property type="protein sequence ID" value="CBH21835.1"/>
    <property type="molecule type" value="Genomic_DNA"/>
</dbReference>
<proteinExistence type="inferred from homology"/>
<dbReference type="GO" id="GO:0005737">
    <property type="term" value="C:cytoplasm"/>
    <property type="evidence" value="ECO:0007669"/>
    <property type="project" value="UniProtKB-SubCell"/>
</dbReference>
<evidence type="ECO:0000259" key="9">
    <source>
        <dbReference type="PROSITE" id="PS50110"/>
    </source>
</evidence>
<evidence type="ECO:0000259" key="10">
    <source>
        <dbReference type="PROSITE" id="PS50122"/>
    </source>
</evidence>
<dbReference type="InterPro" id="IPR001789">
    <property type="entry name" value="Sig_transdc_resp-reg_receiver"/>
</dbReference>
<feature type="active site" evidence="6 7">
    <location>
        <position position="299"/>
    </location>
</feature>
<dbReference type="NCBIfam" id="NF001965">
    <property type="entry name" value="PRK00742.1"/>
    <property type="match status" value="1"/>
</dbReference>
<evidence type="ECO:0000256" key="4">
    <source>
        <dbReference type="ARBA" id="ARBA00024867"/>
    </source>
</evidence>
<dbReference type="Gene3D" id="3.40.50.2300">
    <property type="match status" value="1"/>
</dbReference>
<comment type="PTM">
    <text evidence="6">Phosphorylated by CheA. Phosphorylation of the N-terminal regulatory domain activates the methylesterase activity.</text>
</comment>
<dbReference type="CDD" id="cd16432">
    <property type="entry name" value="CheB_Rec"/>
    <property type="match status" value="1"/>
</dbReference>
<evidence type="ECO:0000313" key="11">
    <source>
        <dbReference type="EMBL" id="CBH21835.1"/>
    </source>
</evidence>
<gene>
    <name evidence="6 11" type="primary">cheB</name>
    <name evidence="11" type="ordered locus">CLOST_1715</name>
</gene>
<dbReference type="EC" id="3.5.1.44" evidence="6"/>
<dbReference type="HAMAP" id="MF_00099">
    <property type="entry name" value="CheB_chemtxs"/>
    <property type="match status" value="1"/>
</dbReference>
<comment type="catalytic activity">
    <reaction evidence="5 6">
        <text>[protein]-L-glutamate 5-O-methyl ester + H2O = L-glutamyl-[protein] + methanol + H(+)</text>
        <dbReference type="Rhea" id="RHEA:23236"/>
        <dbReference type="Rhea" id="RHEA-COMP:10208"/>
        <dbReference type="Rhea" id="RHEA-COMP:10311"/>
        <dbReference type="ChEBI" id="CHEBI:15377"/>
        <dbReference type="ChEBI" id="CHEBI:15378"/>
        <dbReference type="ChEBI" id="CHEBI:17790"/>
        <dbReference type="ChEBI" id="CHEBI:29973"/>
        <dbReference type="ChEBI" id="CHEBI:82795"/>
        <dbReference type="EC" id="3.1.1.61"/>
    </reaction>
</comment>
<evidence type="ECO:0000256" key="1">
    <source>
        <dbReference type="ARBA" id="ARBA00022490"/>
    </source>
</evidence>
<sequence length="357" mass="38784">MQSIKVLIVDDSAFIRKMLKDLLEIDASIKVVAAVKNGKEAIEFLESSYVDVITLDVEMPVMDGIATLKEIMRVRPTPVVMLSSLTKEGAEMTFKALDLGAVNFLAKPTNIFKISSSADIQDSIIDKVKEASKVRVNKIAAIRPKDNKISYTESSSMNSSIKNSDIKKIVAIGTSTGGPRALQEVISNLSGSFPAPVLIVQHMPKGFTKSLADRLDSISRIRVKEAEDNEIVENATVYIAPGDRHLKIEAFSKNKYRIRLDDGPNVSGHKPSVDALFYSLCDVPTNDIITVIMTGMGADGAKAMEQLKLIKKSTTIVEDESTCVVFGMPKSAIATGKVDKILPLNKIAAELNKMLGV</sequence>